<dbReference type="CDD" id="cd00609">
    <property type="entry name" value="AAT_like"/>
    <property type="match status" value="1"/>
</dbReference>
<dbReference type="SMART" id="SM00345">
    <property type="entry name" value="HTH_GNTR"/>
    <property type="match status" value="1"/>
</dbReference>
<evidence type="ECO:0000313" key="7">
    <source>
        <dbReference type="EMBL" id="GAA4504382.1"/>
    </source>
</evidence>
<evidence type="ECO:0000256" key="1">
    <source>
        <dbReference type="ARBA" id="ARBA00005384"/>
    </source>
</evidence>
<dbReference type="Pfam" id="PF00392">
    <property type="entry name" value="GntR"/>
    <property type="match status" value="1"/>
</dbReference>
<evidence type="ECO:0000256" key="4">
    <source>
        <dbReference type="ARBA" id="ARBA00023125"/>
    </source>
</evidence>
<accession>A0ABP8QJY2</accession>
<reference evidence="8" key="1">
    <citation type="journal article" date="2019" name="Int. J. Syst. Evol. Microbiol.">
        <title>The Global Catalogue of Microorganisms (GCM) 10K type strain sequencing project: providing services to taxonomists for standard genome sequencing and annotation.</title>
        <authorList>
            <consortium name="The Broad Institute Genomics Platform"/>
            <consortium name="The Broad Institute Genome Sequencing Center for Infectious Disease"/>
            <person name="Wu L."/>
            <person name="Ma J."/>
        </authorList>
    </citation>
    <scope>NUCLEOTIDE SEQUENCE [LARGE SCALE GENOMIC DNA]</scope>
    <source>
        <strain evidence="8">JCM 32226</strain>
    </source>
</reference>
<dbReference type="Gene3D" id="3.40.640.10">
    <property type="entry name" value="Type I PLP-dependent aspartate aminotransferase-like (Major domain)"/>
    <property type="match status" value="1"/>
</dbReference>
<dbReference type="InterPro" id="IPR015421">
    <property type="entry name" value="PyrdxlP-dep_Trfase_major"/>
</dbReference>
<gene>
    <name evidence="7" type="ORF">GCM10023095_32290</name>
</gene>
<dbReference type="InterPro" id="IPR015424">
    <property type="entry name" value="PyrdxlP-dep_Trfase"/>
</dbReference>
<keyword evidence="4" id="KW-0238">DNA-binding</keyword>
<keyword evidence="3" id="KW-0805">Transcription regulation</keyword>
<dbReference type="InterPro" id="IPR000524">
    <property type="entry name" value="Tscrpt_reg_HTH_GntR"/>
</dbReference>
<dbReference type="Pfam" id="PF00155">
    <property type="entry name" value="Aminotran_1_2"/>
    <property type="match status" value="1"/>
</dbReference>
<dbReference type="CDD" id="cd07377">
    <property type="entry name" value="WHTH_GntR"/>
    <property type="match status" value="1"/>
</dbReference>
<dbReference type="PANTHER" id="PTHR46577">
    <property type="entry name" value="HTH-TYPE TRANSCRIPTIONAL REGULATORY PROTEIN GABR"/>
    <property type="match status" value="1"/>
</dbReference>
<evidence type="ECO:0000256" key="3">
    <source>
        <dbReference type="ARBA" id="ARBA00023015"/>
    </source>
</evidence>
<protein>
    <submittedName>
        <fullName evidence="7">PLP-dependent aminotransferase family protein</fullName>
    </submittedName>
</protein>
<keyword evidence="7" id="KW-0808">Transferase</keyword>
<keyword evidence="8" id="KW-1185">Reference proteome</keyword>
<keyword evidence="7" id="KW-0032">Aminotransferase</keyword>
<organism evidence="7 8">
    <name type="scientific">Pseudaeromonas paramecii</name>
    <dbReference type="NCBI Taxonomy" id="2138166"/>
    <lineage>
        <taxon>Bacteria</taxon>
        <taxon>Pseudomonadati</taxon>
        <taxon>Pseudomonadota</taxon>
        <taxon>Gammaproteobacteria</taxon>
        <taxon>Aeromonadales</taxon>
        <taxon>Aeromonadaceae</taxon>
        <taxon>Pseudaeromonas</taxon>
    </lineage>
</organism>
<dbReference type="Gene3D" id="1.10.10.10">
    <property type="entry name" value="Winged helix-like DNA-binding domain superfamily/Winged helix DNA-binding domain"/>
    <property type="match status" value="1"/>
</dbReference>
<dbReference type="SUPFAM" id="SSF46785">
    <property type="entry name" value="Winged helix' DNA-binding domain"/>
    <property type="match status" value="1"/>
</dbReference>
<feature type="domain" description="HTH gntR-type" evidence="6">
    <location>
        <begin position="14"/>
        <end position="82"/>
    </location>
</feature>
<sequence length="496" mass="56327">MIEQCLLIDFSGDRGLQEQLREALVSLILAGRFLPDEPVPSCRSLSEQLGISRNTVALVYESLRDDGYLISRPRSGYYIDPRYTPQARKEEPPVALAPQSAQDAPNWSDRFQICPSDMVTISKPAQWMKYDYPFIYGQPDTSLFPMEQWREAARMVTGSLRDHRWLLDQVDQDCPMLLEQLRTRVLPKRGITASNDEILITLGTQNALSLLSQLLMNRETRLGVESPCFREAINTFALQGCQIVPHGVDDEGLVLSADSETCDFFYVTPSHQAPTGVHMSNARRQALLQQAIARDQIIIEDDFDSDTNIENHPKPALKAHDRNGRVIYVSSLSKALAPGLRLGYLVGPAELVDELRALRRLLYRHPPANIQYQMAHFLAQGHYETYLRRFREHSTYRWSLLAEALDKHLPQCRHNGNRATAFWVQAPAQINTQRLAWRAAHASVLIEPGINHFLEAAPPQHFFRLGFHAIRPEAIKPGIQRLAEALDKELQRAEQG</sequence>
<dbReference type="GO" id="GO:0008483">
    <property type="term" value="F:transaminase activity"/>
    <property type="evidence" value="ECO:0007669"/>
    <property type="project" value="UniProtKB-KW"/>
</dbReference>
<dbReference type="InterPro" id="IPR051446">
    <property type="entry name" value="HTH_trans_reg/aminotransferase"/>
</dbReference>
<keyword evidence="2" id="KW-0663">Pyridoxal phosphate</keyword>
<comment type="similarity">
    <text evidence="1">In the C-terminal section; belongs to the class-I pyridoxal-phosphate-dependent aminotransferase family.</text>
</comment>
<name>A0ABP8QJY2_9GAMM</name>
<evidence type="ECO:0000313" key="8">
    <source>
        <dbReference type="Proteomes" id="UP001501321"/>
    </source>
</evidence>
<dbReference type="RefSeq" id="WP_345015008.1">
    <property type="nucleotide sequence ID" value="NZ_BAABFC010000029.1"/>
</dbReference>
<dbReference type="PROSITE" id="PS50949">
    <property type="entry name" value="HTH_GNTR"/>
    <property type="match status" value="1"/>
</dbReference>
<dbReference type="Proteomes" id="UP001501321">
    <property type="component" value="Unassembled WGS sequence"/>
</dbReference>
<dbReference type="PANTHER" id="PTHR46577:SF1">
    <property type="entry name" value="HTH-TYPE TRANSCRIPTIONAL REGULATORY PROTEIN GABR"/>
    <property type="match status" value="1"/>
</dbReference>
<keyword evidence="5" id="KW-0804">Transcription</keyword>
<dbReference type="SUPFAM" id="SSF53383">
    <property type="entry name" value="PLP-dependent transferases"/>
    <property type="match status" value="1"/>
</dbReference>
<evidence type="ECO:0000259" key="6">
    <source>
        <dbReference type="PROSITE" id="PS50949"/>
    </source>
</evidence>
<dbReference type="InterPro" id="IPR004839">
    <property type="entry name" value="Aminotransferase_I/II_large"/>
</dbReference>
<comment type="caution">
    <text evidence="7">The sequence shown here is derived from an EMBL/GenBank/DDBJ whole genome shotgun (WGS) entry which is preliminary data.</text>
</comment>
<dbReference type="InterPro" id="IPR036388">
    <property type="entry name" value="WH-like_DNA-bd_sf"/>
</dbReference>
<dbReference type="EMBL" id="BAABFC010000029">
    <property type="protein sequence ID" value="GAA4504382.1"/>
    <property type="molecule type" value="Genomic_DNA"/>
</dbReference>
<evidence type="ECO:0000256" key="2">
    <source>
        <dbReference type="ARBA" id="ARBA00022898"/>
    </source>
</evidence>
<dbReference type="InterPro" id="IPR036390">
    <property type="entry name" value="WH_DNA-bd_sf"/>
</dbReference>
<proteinExistence type="inferred from homology"/>
<evidence type="ECO:0000256" key="5">
    <source>
        <dbReference type="ARBA" id="ARBA00023163"/>
    </source>
</evidence>